<accession>A0ABS8XMN5</accession>
<evidence type="ECO:0000313" key="2">
    <source>
        <dbReference type="Proteomes" id="UP001201463"/>
    </source>
</evidence>
<proteinExistence type="predicted"/>
<dbReference type="Proteomes" id="UP001201463">
    <property type="component" value="Unassembled WGS sequence"/>
</dbReference>
<evidence type="ECO:0000313" key="1">
    <source>
        <dbReference type="EMBL" id="MCE4540348.1"/>
    </source>
</evidence>
<gene>
    <name evidence="1" type="ORF">LXT12_24155</name>
</gene>
<keyword evidence="2" id="KW-1185">Reference proteome</keyword>
<sequence length="83" mass="9117">MISDSKGSSRTGVTLTVKRIGKNLVRVTSDYPRLPVVEVPLTQAMGKILQSRGDCVFLLDRGPSPARLDVSFLNEVSWSGQQR</sequence>
<dbReference type="RefSeq" id="WP_233394859.1">
    <property type="nucleotide sequence ID" value="NZ_JAJTWT010000015.1"/>
</dbReference>
<reference evidence="1 2" key="1">
    <citation type="submission" date="2021-12" db="EMBL/GenBank/DDBJ databases">
        <title>Genome seq of p7.</title>
        <authorList>
            <person name="Seo T."/>
        </authorList>
    </citation>
    <scope>NUCLEOTIDE SEQUENCE [LARGE SCALE GENOMIC DNA]</scope>
    <source>
        <strain evidence="1 2">P7</strain>
    </source>
</reference>
<protein>
    <submittedName>
        <fullName evidence="1">Uncharacterized protein</fullName>
    </submittedName>
</protein>
<dbReference type="EMBL" id="JAJTWT010000015">
    <property type="protein sequence ID" value="MCE4540348.1"/>
    <property type="molecule type" value="Genomic_DNA"/>
</dbReference>
<comment type="caution">
    <text evidence="1">The sequence shown here is derived from an EMBL/GenBank/DDBJ whole genome shotgun (WGS) entry which is preliminary data.</text>
</comment>
<name>A0ABS8XMN5_9BURK</name>
<organism evidence="1 2">
    <name type="scientific">Pelomonas caseinilytica</name>
    <dbReference type="NCBI Taxonomy" id="2906763"/>
    <lineage>
        <taxon>Bacteria</taxon>
        <taxon>Pseudomonadati</taxon>
        <taxon>Pseudomonadota</taxon>
        <taxon>Betaproteobacteria</taxon>
        <taxon>Burkholderiales</taxon>
        <taxon>Sphaerotilaceae</taxon>
        <taxon>Roseateles</taxon>
    </lineage>
</organism>